<dbReference type="InterPro" id="IPR032687">
    <property type="entry name" value="AraC-type_N"/>
</dbReference>
<dbReference type="Pfam" id="PF12833">
    <property type="entry name" value="HTH_18"/>
    <property type="match status" value="1"/>
</dbReference>
<evidence type="ECO:0000256" key="1">
    <source>
        <dbReference type="ARBA" id="ARBA00023015"/>
    </source>
</evidence>
<dbReference type="GO" id="GO:0003700">
    <property type="term" value="F:DNA-binding transcription factor activity"/>
    <property type="evidence" value="ECO:0007669"/>
    <property type="project" value="InterPro"/>
</dbReference>
<accession>A0A849ATW0</accession>
<dbReference type="InterPro" id="IPR018060">
    <property type="entry name" value="HTH_AraC"/>
</dbReference>
<sequence>MAGDNFDLDPSFTVLLRDLGIRPAQVLRRAGLPGDTFARQPAELSVADYYRFWAAIEAEGGSGGSGDGVGGGADDLAVAIGEAISVEHFSPPIFAAMCSPDLRSAAGRLARYKPLIGPVRLEVDAGSELTIGYRWPAGQTPPALLASAELVFWVALARIATREQVRAARVTMPEPPANPAALERYLGCRVRAGSTYSVAFAAADAVRPFLTENDAMWRIFRPDLRRRLADLQANATTAERVRAALVETLPAGDASIDAVTGQLAVSSRTLQRALHQEGTSFKAVLASTRENLARHYLTRDDLRTAEIAFLLGYNDTTSFYRAFKTWTGVTPDTARQGR</sequence>
<dbReference type="SMART" id="SM00342">
    <property type="entry name" value="HTH_ARAC"/>
    <property type="match status" value="1"/>
</dbReference>
<dbReference type="GO" id="GO:0005829">
    <property type="term" value="C:cytosol"/>
    <property type="evidence" value="ECO:0007669"/>
    <property type="project" value="TreeGrafter"/>
</dbReference>
<dbReference type="PANTHER" id="PTHR47894">
    <property type="entry name" value="HTH-TYPE TRANSCRIPTIONAL REGULATOR GADX"/>
    <property type="match status" value="1"/>
</dbReference>
<dbReference type="Gene3D" id="1.10.10.60">
    <property type="entry name" value="Homeodomain-like"/>
    <property type="match status" value="1"/>
</dbReference>
<dbReference type="EMBL" id="JABENB010000002">
    <property type="protein sequence ID" value="NNG40162.1"/>
    <property type="molecule type" value="Genomic_DNA"/>
</dbReference>
<dbReference type="GO" id="GO:0000976">
    <property type="term" value="F:transcription cis-regulatory region binding"/>
    <property type="evidence" value="ECO:0007669"/>
    <property type="project" value="TreeGrafter"/>
</dbReference>
<keyword evidence="2" id="KW-0238">DNA-binding</keyword>
<organism evidence="5 6">
    <name type="scientific">Flexivirga aerilata</name>
    <dbReference type="NCBI Taxonomy" id="1656889"/>
    <lineage>
        <taxon>Bacteria</taxon>
        <taxon>Bacillati</taxon>
        <taxon>Actinomycetota</taxon>
        <taxon>Actinomycetes</taxon>
        <taxon>Micrococcales</taxon>
        <taxon>Dermacoccaceae</taxon>
        <taxon>Flexivirga</taxon>
    </lineage>
</organism>
<dbReference type="RefSeq" id="WP_171156193.1">
    <property type="nucleotide sequence ID" value="NZ_JABENB010000002.1"/>
</dbReference>
<keyword evidence="6" id="KW-1185">Reference proteome</keyword>
<dbReference type="SUPFAM" id="SSF46689">
    <property type="entry name" value="Homeodomain-like"/>
    <property type="match status" value="1"/>
</dbReference>
<evidence type="ECO:0000313" key="5">
    <source>
        <dbReference type="EMBL" id="NNG40162.1"/>
    </source>
</evidence>
<dbReference type="Proteomes" id="UP000557772">
    <property type="component" value="Unassembled WGS sequence"/>
</dbReference>
<name>A0A849ATW0_9MICO</name>
<keyword evidence="1" id="KW-0805">Transcription regulation</keyword>
<dbReference type="InterPro" id="IPR009057">
    <property type="entry name" value="Homeodomain-like_sf"/>
</dbReference>
<evidence type="ECO:0000313" key="6">
    <source>
        <dbReference type="Proteomes" id="UP000557772"/>
    </source>
</evidence>
<dbReference type="Pfam" id="PF12625">
    <property type="entry name" value="Arabinose_bd"/>
    <property type="match status" value="1"/>
</dbReference>
<evidence type="ECO:0000256" key="2">
    <source>
        <dbReference type="ARBA" id="ARBA00023125"/>
    </source>
</evidence>
<keyword evidence="3" id="KW-0804">Transcription</keyword>
<dbReference type="PROSITE" id="PS01124">
    <property type="entry name" value="HTH_ARAC_FAMILY_2"/>
    <property type="match status" value="1"/>
</dbReference>
<evidence type="ECO:0000256" key="3">
    <source>
        <dbReference type="ARBA" id="ARBA00023163"/>
    </source>
</evidence>
<evidence type="ECO:0000259" key="4">
    <source>
        <dbReference type="PROSITE" id="PS01124"/>
    </source>
</evidence>
<dbReference type="PANTHER" id="PTHR47894:SF1">
    <property type="entry name" value="HTH-TYPE TRANSCRIPTIONAL REGULATOR VQSM"/>
    <property type="match status" value="1"/>
</dbReference>
<proteinExistence type="predicted"/>
<reference evidence="5 6" key="1">
    <citation type="submission" date="2020-05" db="EMBL/GenBank/DDBJ databases">
        <title>Flexivirga sp. ID2601S isolated from air conditioner.</title>
        <authorList>
            <person name="Kim D.H."/>
        </authorList>
    </citation>
    <scope>NUCLEOTIDE SEQUENCE [LARGE SCALE GENOMIC DNA]</scope>
    <source>
        <strain evidence="5 6">ID2601S</strain>
    </source>
</reference>
<dbReference type="AlphaFoldDB" id="A0A849ATW0"/>
<gene>
    <name evidence="5" type="ORF">HJ588_12895</name>
</gene>
<feature type="domain" description="HTH araC/xylS-type" evidence="4">
    <location>
        <begin position="239"/>
        <end position="337"/>
    </location>
</feature>
<protein>
    <submittedName>
        <fullName evidence="5">Helix-turn-helix domain-containing protein</fullName>
    </submittedName>
</protein>
<comment type="caution">
    <text evidence="5">The sequence shown here is derived from an EMBL/GenBank/DDBJ whole genome shotgun (WGS) entry which is preliminary data.</text>
</comment>